<evidence type="ECO:0000313" key="5">
    <source>
        <dbReference type="EMBL" id="HGT40792.1"/>
    </source>
</evidence>
<name>A0A7C4LMN4_9PLAN</name>
<protein>
    <submittedName>
        <fullName evidence="5">DUF1553 domain-containing protein</fullName>
    </submittedName>
</protein>
<evidence type="ECO:0000259" key="3">
    <source>
        <dbReference type="Pfam" id="PF07587"/>
    </source>
</evidence>
<evidence type="ECO:0000256" key="1">
    <source>
        <dbReference type="SAM" id="SignalP"/>
    </source>
</evidence>
<dbReference type="InterPro" id="IPR022655">
    <property type="entry name" value="DUF1553"/>
</dbReference>
<dbReference type="InterPro" id="IPR036909">
    <property type="entry name" value="Cyt_c-like_dom_sf"/>
</dbReference>
<feature type="domain" description="Cytochrome C Planctomycete-type" evidence="4">
    <location>
        <begin position="39"/>
        <end position="99"/>
    </location>
</feature>
<evidence type="ECO:0000259" key="2">
    <source>
        <dbReference type="Pfam" id="PF07583"/>
    </source>
</evidence>
<reference evidence="5" key="1">
    <citation type="journal article" date="2020" name="mSystems">
        <title>Genome- and Community-Level Interaction Insights into Carbon Utilization and Element Cycling Functions of Hydrothermarchaeota in Hydrothermal Sediment.</title>
        <authorList>
            <person name="Zhou Z."/>
            <person name="Liu Y."/>
            <person name="Xu W."/>
            <person name="Pan J."/>
            <person name="Luo Z.H."/>
            <person name="Li M."/>
        </authorList>
    </citation>
    <scope>NUCLEOTIDE SEQUENCE [LARGE SCALE GENOMIC DNA]</scope>
    <source>
        <strain evidence="5">SpSt-508</strain>
    </source>
</reference>
<accession>A0A7C4LMN4</accession>
<dbReference type="Pfam" id="PF07587">
    <property type="entry name" value="PSD1"/>
    <property type="match status" value="1"/>
</dbReference>
<dbReference type="EMBL" id="DSVQ01000018">
    <property type="protein sequence ID" value="HGT40792.1"/>
    <property type="molecule type" value="Genomic_DNA"/>
</dbReference>
<dbReference type="GO" id="GO:0009055">
    <property type="term" value="F:electron transfer activity"/>
    <property type="evidence" value="ECO:0007669"/>
    <property type="project" value="InterPro"/>
</dbReference>
<dbReference type="SUPFAM" id="SSF46626">
    <property type="entry name" value="Cytochrome c"/>
    <property type="match status" value="1"/>
</dbReference>
<comment type="caution">
    <text evidence="5">The sequence shown here is derived from an EMBL/GenBank/DDBJ whole genome shotgun (WGS) entry which is preliminary data.</text>
</comment>
<feature type="chain" id="PRO_5028443957" evidence="1">
    <location>
        <begin position="22"/>
        <end position="1183"/>
    </location>
</feature>
<feature type="signal peptide" evidence="1">
    <location>
        <begin position="1"/>
        <end position="21"/>
    </location>
</feature>
<dbReference type="AlphaFoldDB" id="A0A7C4LMN4"/>
<feature type="domain" description="DUF1553" evidence="3">
    <location>
        <begin position="878"/>
        <end position="1134"/>
    </location>
</feature>
<dbReference type="PANTHER" id="PTHR35889:SF3">
    <property type="entry name" value="F-BOX DOMAIN-CONTAINING PROTEIN"/>
    <property type="match status" value="1"/>
</dbReference>
<dbReference type="Pfam" id="PF07635">
    <property type="entry name" value="PSCyt1"/>
    <property type="match status" value="1"/>
</dbReference>
<dbReference type="GO" id="GO:0020037">
    <property type="term" value="F:heme binding"/>
    <property type="evidence" value="ECO:0007669"/>
    <property type="project" value="InterPro"/>
</dbReference>
<sequence length="1183" mass="132271">MRAFRRLVCLGMGLWPCVAAAQLELDFNRDVRPILSQNCFKCHGPDAGKREAGVRLDLRETALARSDSGAVVIVPGKPDESELIRRIETSDSDLVMPPPATNLVLSPRQKQILREWVARGAEYRPHWAYVPPQWPRPPEVHQTDWPRNPIDLFVLSRLEAAGLKPSPEADRYTLIRRVSLDLIGLPPSVEAAEAFVRDPDPQAYEQLVDRLLASPRYGERWARRWLDLARYADTNGYEKDRPRSMWPYRDWVIDALNADLPFDQFTIEQLAGDLLPGATLAQRIGTGFHRNTMINEEGGIDPLEFRFYAMTDRVATTGTVWMGLTLNCAQCHTHKYDPIQQSEYYGMMAYLNNADELELDVPVEAVRERRQQLAAEIAVREAALPDQFPAPELWQWFDPTVLSATSSAGAILTPQASGEILATGPSPERDRYVITLEIPPGTYGALQLRTLTDAALGQGGPGRTPHGNFVVSEIVLERWRTAEEREPLKLAAASADFSQEQFPAAHAIDGKADTGWAIHGPGQWNVPRTLTVTLAEPFTADSPARLVVTLDQQHGSQHTLGKFRLAFGQAVDADLPVEARRQRHLEERFQDWLARMTAAAVPWTPVTPRRWSTTLPKLELLEDGSLLASGDQSKRDVYELVFGPELTGATALRIEVLPDDRLPKHGPGRVYYEGPFGDFFLSEVEWDAGSRRLSWSTAAHSFANGGNTAAAAIDGNPLTGWSINGGQGQPHVAVFQFSEPVPAAAEHTLRMIFERYYAAGLGRFRVSYTTAPRSADAPALPPELEALLLTPPELRTQEQQRWLLTAFCRIAPELESARQAIQKLRQALPAYPTTLVFQERPADNPRPTRLYRRGEFLQPLDPVEPHVPAFLPQPAGQDRLAFARWLVDPRHPLVGRVTVNRHWQAFFGRGLVRTLEDFGYQGELPSHPELLDWLALELMRRNWSIKELHRLIVTSASYRQASRVTPDLLERDPANKWLARGPRVRLEAELVRDSLLEIAGLLSTKMHGPSVFPPQPANVTTEGAYGQLAWNVSTGEDRYRRGLYTFAKRTAPYAMFTTFDAPSGEACVPRRETSNTPLQALTLLNDAVFLEAAQTLGREWVGHPGSLTEKLTALFQRCLTRRPDAAELDLLQAFFVRQQQRFSGREAEAANIAGPGDGPAVERAAWTLTARILLNLDETLTKE</sequence>
<dbReference type="Pfam" id="PF07583">
    <property type="entry name" value="PSCyt2"/>
    <property type="match status" value="1"/>
</dbReference>
<proteinExistence type="predicted"/>
<organism evidence="5">
    <name type="scientific">Schlesneria paludicola</name>
    <dbReference type="NCBI Taxonomy" id="360056"/>
    <lineage>
        <taxon>Bacteria</taxon>
        <taxon>Pseudomonadati</taxon>
        <taxon>Planctomycetota</taxon>
        <taxon>Planctomycetia</taxon>
        <taxon>Planctomycetales</taxon>
        <taxon>Planctomycetaceae</taxon>
        <taxon>Schlesneria</taxon>
    </lineage>
</organism>
<gene>
    <name evidence="5" type="ORF">ENS64_16225</name>
</gene>
<dbReference type="InterPro" id="IPR011444">
    <property type="entry name" value="DUF1549"/>
</dbReference>
<dbReference type="PANTHER" id="PTHR35889">
    <property type="entry name" value="CYCLOINULO-OLIGOSACCHARIDE FRUCTANOTRANSFERASE-RELATED"/>
    <property type="match status" value="1"/>
</dbReference>
<evidence type="ECO:0000259" key="4">
    <source>
        <dbReference type="Pfam" id="PF07635"/>
    </source>
</evidence>
<feature type="domain" description="DUF1549" evidence="2">
    <location>
        <begin position="149"/>
        <end position="355"/>
    </location>
</feature>
<keyword evidence="1" id="KW-0732">Signal</keyword>
<dbReference type="InterPro" id="IPR011429">
    <property type="entry name" value="Cyt_c_Planctomycete-type"/>
</dbReference>